<dbReference type="GO" id="GO:0003677">
    <property type="term" value="F:DNA binding"/>
    <property type="evidence" value="ECO:0007669"/>
    <property type="project" value="InterPro"/>
</dbReference>
<dbReference type="PANTHER" id="PTHR23080">
    <property type="entry name" value="THAP DOMAIN PROTEIN"/>
    <property type="match status" value="1"/>
</dbReference>
<dbReference type="InterPro" id="IPR011010">
    <property type="entry name" value="DNA_brk_join_enz"/>
</dbReference>
<dbReference type="InterPro" id="IPR027806">
    <property type="entry name" value="HARBI1_dom"/>
</dbReference>
<evidence type="ECO:0000313" key="6">
    <source>
        <dbReference type="Proteomes" id="UP001159042"/>
    </source>
</evidence>
<dbReference type="Gene3D" id="1.10.443.10">
    <property type="entry name" value="Intergrase catalytic core"/>
    <property type="match status" value="1"/>
</dbReference>
<dbReference type="InterPro" id="IPR013762">
    <property type="entry name" value="Integrase-like_cat_sf"/>
</dbReference>
<accession>A0AAV8V8T8</accession>
<evidence type="ECO:0000256" key="3">
    <source>
        <dbReference type="ARBA" id="ARBA00023172"/>
    </source>
</evidence>
<reference evidence="5 6" key="1">
    <citation type="journal article" date="2023" name="Insect Mol. Biol.">
        <title>Genome sequencing provides insights into the evolution of gene families encoding plant cell wall-degrading enzymes in longhorned beetles.</title>
        <authorList>
            <person name="Shin N.R."/>
            <person name="Okamura Y."/>
            <person name="Kirsch R."/>
            <person name="Pauchet Y."/>
        </authorList>
    </citation>
    <scope>NUCLEOTIDE SEQUENCE [LARGE SCALE GENOMIC DNA]</scope>
    <source>
        <strain evidence="5">EAD_L_NR</strain>
    </source>
</reference>
<dbReference type="Pfam" id="PF13359">
    <property type="entry name" value="DDE_Tnp_4"/>
    <property type="match status" value="1"/>
</dbReference>
<keyword evidence="2" id="KW-0479">Metal-binding</keyword>
<dbReference type="GO" id="GO:0046872">
    <property type="term" value="F:metal ion binding"/>
    <property type="evidence" value="ECO:0007669"/>
    <property type="project" value="UniProtKB-KW"/>
</dbReference>
<sequence length="216" mass="24795">MWKYYTGLAYDIVHLIFEYVESSISLTSLTVLTKFNQLLLALIKLRLDLHFKDLAYRFKISRTTASSPGDVVLADRGFLIKETLAILQAKVIVPAFTKSKSQLRPLEIEETRNIAHVRIHVERIIGIKSDSFKSKKSKILTSKNINDFLEHAADDKYLFMKVALIIGISGACRKQELRNIKPSDIQDTGKNLIINIRDSKTKRQRSFVVSEYFYPN</sequence>
<dbReference type="SUPFAM" id="SSF56349">
    <property type="entry name" value="DNA breaking-rejoining enzymes"/>
    <property type="match status" value="1"/>
</dbReference>
<evidence type="ECO:0000256" key="1">
    <source>
        <dbReference type="ARBA" id="ARBA00001968"/>
    </source>
</evidence>
<feature type="domain" description="DDE Tnp4" evidence="4">
    <location>
        <begin position="65"/>
        <end position="142"/>
    </location>
</feature>
<protein>
    <recommendedName>
        <fullName evidence="4">DDE Tnp4 domain-containing protein</fullName>
    </recommendedName>
</protein>
<comment type="cofactor">
    <cofactor evidence="1">
        <name>a divalent metal cation</name>
        <dbReference type="ChEBI" id="CHEBI:60240"/>
    </cofactor>
</comment>
<evidence type="ECO:0000313" key="5">
    <source>
        <dbReference type="EMBL" id="KAJ8910564.1"/>
    </source>
</evidence>
<evidence type="ECO:0000256" key="2">
    <source>
        <dbReference type="ARBA" id="ARBA00022723"/>
    </source>
</evidence>
<dbReference type="Proteomes" id="UP001159042">
    <property type="component" value="Unassembled WGS sequence"/>
</dbReference>
<dbReference type="GO" id="GO:0006310">
    <property type="term" value="P:DNA recombination"/>
    <property type="evidence" value="ECO:0007669"/>
    <property type="project" value="UniProtKB-KW"/>
</dbReference>
<dbReference type="EMBL" id="JANEYG010000280">
    <property type="protein sequence ID" value="KAJ8910564.1"/>
    <property type="molecule type" value="Genomic_DNA"/>
</dbReference>
<comment type="caution">
    <text evidence="5">The sequence shown here is derived from an EMBL/GenBank/DDBJ whole genome shotgun (WGS) entry which is preliminary data.</text>
</comment>
<dbReference type="AlphaFoldDB" id="A0AAV8V8T8"/>
<keyword evidence="6" id="KW-1185">Reference proteome</keyword>
<organism evidence="5 6">
    <name type="scientific">Exocentrus adspersus</name>
    <dbReference type="NCBI Taxonomy" id="1586481"/>
    <lineage>
        <taxon>Eukaryota</taxon>
        <taxon>Metazoa</taxon>
        <taxon>Ecdysozoa</taxon>
        <taxon>Arthropoda</taxon>
        <taxon>Hexapoda</taxon>
        <taxon>Insecta</taxon>
        <taxon>Pterygota</taxon>
        <taxon>Neoptera</taxon>
        <taxon>Endopterygota</taxon>
        <taxon>Coleoptera</taxon>
        <taxon>Polyphaga</taxon>
        <taxon>Cucujiformia</taxon>
        <taxon>Chrysomeloidea</taxon>
        <taxon>Cerambycidae</taxon>
        <taxon>Lamiinae</taxon>
        <taxon>Acanthocinini</taxon>
        <taxon>Exocentrus</taxon>
    </lineage>
</organism>
<dbReference type="GO" id="GO:0015074">
    <property type="term" value="P:DNA integration"/>
    <property type="evidence" value="ECO:0007669"/>
    <property type="project" value="InterPro"/>
</dbReference>
<evidence type="ECO:0000259" key="4">
    <source>
        <dbReference type="Pfam" id="PF13359"/>
    </source>
</evidence>
<proteinExistence type="predicted"/>
<name>A0AAV8V8T8_9CUCU</name>
<keyword evidence="3" id="KW-0233">DNA recombination</keyword>
<gene>
    <name evidence="5" type="ORF">NQ315_008949</name>
</gene>